<keyword evidence="2" id="KW-1185">Reference proteome</keyword>
<organism evidence="1 2">
    <name type="scientific">Leucogyrophana mollusca</name>
    <dbReference type="NCBI Taxonomy" id="85980"/>
    <lineage>
        <taxon>Eukaryota</taxon>
        <taxon>Fungi</taxon>
        <taxon>Dikarya</taxon>
        <taxon>Basidiomycota</taxon>
        <taxon>Agaricomycotina</taxon>
        <taxon>Agaricomycetes</taxon>
        <taxon>Agaricomycetidae</taxon>
        <taxon>Boletales</taxon>
        <taxon>Boletales incertae sedis</taxon>
        <taxon>Leucogyrophana</taxon>
    </lineage>
</organism>
<protein>
    <submittedName>
        <fullName evidence="1">Uncharacterized protein</fullName>
    </submittedName>
</protein>
<dbReference type="Proteomes" id="UP000790709">
    <property type="component" value="Unassembled WGS sequence"/>
</dbReference>
<sequence length="352" mass="38751">MQKCLDLSRLPKAQGFKSVNLRHATPGSPLPLLIRAVPYNPTHAIDPLHPATRLSHSSFPSFSCPAFALRAVPKGALLRPEVERPSPMKLGRTTSNKEHSGGRARSVSLSLLFVISKKSTSKRAVVRHRLSTRMKSAVALVVTRGANAVFLDSKDGTIPIGSVPHRLSLVSSETHLTPSGLPWVLSDWTYVLTPTLIAYRMPLPELVLHVRAALDSINTQAHRLEAGWGRARKQMQPSDESPRNKNKEVCFAFESFDLPQPAYSAPQAPPLLVDQLMRLEELDGPLVPTDIPSLPRPTPRLFFPGMPAPPKNQTSSPPPLTRVKTTERLFSKRPVIMKELSDGEKRSGKGDR</sequence>
<reference evidence="1" key="1">
    <citation type="journal article" date="2021" name="New Phytol.">
        <title>Evolutionary innovations through gain and loss of genes in the ectomycorrhizal Boletales.</title>
        <authorList>
            <person name="Wu G."/>
            <person name="Miyauchi S."/>
            <person name="Morin E."/>
            <person name="Kuo A."/>
            <person name="Drula E."/>
            <person name="Varga T."/>
            <person name="Kohler A."/>
            <person name="Feng B."/>
            <person name="Cao Y."/>
            <person name="Lipzen A."/>
            <person name="Daum C."/>
            <person name="Hundley H."/>
            <person name="Pangilinan J."/>
            <person name="Johnson J."/>
            <person name="Barry K."/>
            <person name="LaButti K."/>
            <person name="Ng V."/>
            <person name="Ahrendt S."/>
            <person name="Min B."/>
            <person name="Choi I.G."/>
            <person name="Park H."/>
            <person name="Plett J.M."/>
            <person name="Magnuson J."/>
            <person name="Spatafora J.W."/>
            <person name="Nagy L.G."/>
            <person name="Henrissat B."/>
            <person name="Grigoriev I.V."/>
            <person name="Yang Z.L."/>
            <person name="Xu J."/>
            <person name="Martin F.M."/>
        </authorList>
    </citation>
    <scope>NUCLEOTIDE SEQUENCE</scope>
    <source>
        <strain evidence="1">KUC20120723A-06</strain>
    </source>
</reference>
<dbReference type="EMBL" id="MU266346">
    <property type="protein sequence ID" value="KAH7929007.1"/>
    <property type="molecule type" value="Genomic_DNA"/>
</dbReference>
<evidence type="ECO:0000313" key="2">
    <source>
        <dbReference type="Proteomes" id="UP000790709"/>
    </source>
</evidence>
<gene>
    <name evidence="1" type="ORF">BV22DRAFT_1003669</name>
</gene>
<name>A0ACB8BU89_9AGAM</name>
<evidence type="ECO:0000313" key="1">
    <source>
        <dbReference type="EMBL" id="KAH7929007.1"/>
    </source>
</evidence>
<accession>A0ACB8BU89</accession>
<proteinExistence type="predicted"/>
<comment type="caution">
    <text evidence="1">The sequence shown here is derived from an EMBL/GenBank/DDBJ whole genome shotgun (WGS) entry which is preliminary data.</text>
</comment>